<proteinExistence type="predicted"/>
<dbReference type="InterPro" id="IPR050764">
    <property type="entry name" value="CbbQ/NirQ/NorQ/GpvN"/>
</dbReference>
<dbReference type="PANTHER" id="PTHR42759:SF1">
    <property type="entry name" value="MAGNESIUM-CHELATASE SUBUNIT CHLD"/>
    <property type="match status" value="1"/>
</dbReference>
<gene>
    <name evidence="2" type="ORF">ENP73_00870</name>
</gene>
<dbReference type="GO" id="GO:0005524">
    <property type="term" value="F:ATP binding"/>
    <property type="evidence" value="ECO:0007669"/>
    <property type="project" value="InterPro"/>
</dbReference>
<name>A0A7C2C0M4_9DEIN</name>
<dbReference type="GO" id="GO:0016887">
    <property type="term" value="F:ATP hydrolysis activity"/>
    <property type="evidence" value="ECO:0007669"/>
    <property type="project" value="InterPro"/>
</dbReference>
<reference evidence="2" key="1">
    <citation type="journal article" date="2020" name="mSystems">
        <title>Genome- and Community-Level Interaction Insights into Carbon Utilization and Element Cycling Functions of Hydrothermarchaeota in Hydrothermal Sediment.</title>
        <authorList>
            <person name="Zhou Z."/>
            <person name="Liu Y."/>
            <person name="Xu W."/>
            <person name="Pan J."/>
            <person name="Luo Z.H."/>
            <person name="Li M."/>
        </authorList>
    </citation>
    <scope>NUCLEOTIDE SEQUENCE [LARGE SCALE GENOMIC DNA]</scope>
    <source>
        <strain evidence="2">SpSt-246</strain>
    </source>
</reference>
<dbReference type="SMART" id="SM00382">
    <property type="entry name" value="AAA"/>
    <property type="match status" value="1"/>
</dbReference>
<evidence type="ECO:0000313" key="2">
    <source>
        <dbReference type="EMBL" id="HEH81578.1"/>
    </source>
</evidence>
<accession>A0A7C2C0M4</accession>
<dbReference type="InterPro" id="IPR027417">
    <property type="entry name" value="P-loop_NTPase"/>
</dbReference>
<dbReference type="InterPro" id="IPR003593">
    <property type="entry name" value="AAA+_ATPase"/>
</dbReference>
<dbReference type="SUPFAM" id="SSF52540">
    <property type="entry name" value="P-loop containing nucleoside triphosphate hydrolases"/>
    <property type="match status" value="1"/>
</dbReference>
<dbReference type="PANTHER" id="PTHR42759">
    <property type="entry name" value="MOXR FAMILY PROTEIN"/>
    <property type="match status" value="1"/>
</dbReference>
<evidence type="ECO:0000259" key="1">
    <source>
        <dbReference type="SMART" id="SM00382"/>
    </source>
</evidence>
<dbReference type="InterPro" id="IPR011704">
    <property type="entry name" value="ATPase_dyneun-rel_AAA"/>
</dbReference>
<organism evidence="2">
    <name type="scientific">Thermus islandicus</name>
    <dbReference type="NCBI Taxonomy" id="540988"/>
    <lineage>
        <taxon>Bacteria</taxon>
        <taxon>Thermotogati</taxon>
        <taxon>Deinococcota</taxon>
        <taxon>Deinococci</taxon>
        <taxon>Thermales</taxon>
        <taxon>Thermaceae</taxon>
        <taxon>Thermus</taxon>
    </lineage>
</organism>
<dbReference type="AlphaFoldDB" id="A0A7C2C0M4"/>
<comment type="caution">
    <text evidence="2">The sequence shown here is derived from an EMBL/GenBank/DDBJ whole genome shotgun (WGS) entry which is preliminary data.</text>
</comment>
<feature type="domain" description="AAA+ ATPase" evidence="1">
    <location>
        <begin position="40"/>
        <end position="201"/>
    </location>
</feature>
<dbReference type="EMBL" id="DSKL01000036">
    <property type="protein sequence ID" value="HEH81578.1"/>
    <property type="molecule type" value="Genomic_DNA"/>
</dbReference>
<sequence length="296" mass="32884">MDPKPAFSPESPAAVAALLERGRYIAEEGLSVALFLALRLGRPLLLEGEPGVGKTEVARVLAEGLGVPLVRLQCYEGLELEQALYEWDHARQLLEIRLLESVGEKDPARLRASVYREEFLLKRPVLEALELGEAVLLIDEVDRTDEAFEAFLLEVLSDFQVTVPELGTLRARARPFVLLTSNRTRELHDALRRRCVYYWIDYPSLEKELRIVRARLPELPEALARRVVALVQRVRGLGLLKPPGVAETLDLAAALLALGAEDLTPGVLEPALGALLKAREDVERVRGALAELFPLL</sequence>
<dbReference type="Gene3D" id="3.40.50.300">
    <property type="entry name" value="P-loop containing nucleotide triphosphate hydrolases"/>
    <property type="match status" value="1"/>
</dbReference>
<protein>
    <submittedName>
        <fullName evidence="2">MoxR family ATPase</fullName>
    </submittedName>
</protein>
<dbReference type="Pfam" id="PF07728">
    <property type="entry name" value="AAA_5"/>
    <property type="match status" value="1"/>
</dbReference>